<dbReference type="OrthoDB" id="1921927at2759"/>
<accession>A0A9Q1AFV2</accession>
<dbReference type="InterPro" id="IPR005630">
    <property type="entry name" value="Terpene_synthase_metal-bd"/>
</dbReference>
<dbReference type="InterPro" id="IPR001906">
    <property type="entry name" value="Terpene_synth_N"/>
</dbReference>
<dbReference type="SUPFAM" id="SSF48239">
    <property type="entry name" value="Terpenoid cyclases/Protein prenyltransferases"/>
    <property type="match status" value="1"/>
</dbReference>
<evidence type="ECO:0000256" key="5">
    <source>
        <dbReference type="SAM" id="MobiDB-lite"/>
    </source>
</evidence>
<evidence type="ECO:0000313" key="8">
    <source>
        <dbReference type="EMBL" id="KAJ6769693.1"/>
    </source>
</evidence>
<dbReference type="InterPro" id="IPR050148">
    <property type="entry name" value="Terpene_synthase-like"/>
</dbReference>
<evidence type="ECO:0000256" key="3">
    <source>
        <dbReference type="ARBA" id="ARBA00022842"/>
    </source>
</evidence>
<feature type="domain" description="Terpene synthase metal-binding" evidence="7">
    <location>
        <begin position="277"/>
        <end position="518"/>
    </location>
</feature>
<dbReference type="Gene3D" id="1.10.600.10">
    <property type="entry name" value="Farnesyl Diphosphate Synthase"/>
    <property type="match status" value="1"/>
</dbReference>
<dbReference type="SFLD" id="SFLDG01019">
    <property type="entry name" value="Terpene_Cyclase_Like_1_C_Termi"/>
    <property type="match status" value="1"/>
</dbReference>
<keyword evidence="3" id="KW-0460">Magnesium</keyword>
<dbReference type="SUPFAM" id="SSF48576">
    <property type="entry name" value="Terpenoid synthases"/>
    <property type="match status" value="1"/>
</dbReference>
<dbReference type="Pfam" id="PF03936">
    <property type="entry name" value="Terpene_synth_C"/>
    <property type="match status" value="1"/>
</dbReference>
<dbReference type="SFLD" id="SFLDS00005">
    <property type="entry name" value="Isoprenoid_Synthase_Type_I"/>
    <property type="match status" value="1"/>
</dbReference>
<evidence type="ECO:0000259" key="6">
    <source>
        <dbReference type="Pfam" id="PF01397"/>
    </source>
</evidence>
<evidence type="ECO:0000256" key="2">
    <source>
        <dbReference type="ARBA" id="ARBA00022723"/>
    </source>
</evidence>
<gene>
    <name evidence="8" type="ORF">OIU79_020535</name>
</gene>
<dbReference type="FunFam" id="1.10.600.10:FF:000007">
    <property type="entry name" value="Isoprene synthase, chloroplastic"/>
    <property type="match status" value="1"/>
</dbReference>
<reference evidence="8" key="2">
    <citation type="journal article" date="2023" name="Int. J. Mol. Sci.">
        <title>De Novo Assembly and Annotation of 11 Diverse Shrub Willow (Salix) Genomes Reveals Novel Gene Organization in Sex-Linked Regions.</title>
        <authorList>
            <person name="Hyden B."/>
            <person name="Feng K."/>
            <person name="Yates T.B."/>
            <person name="Jawdy S."/>
            <person name="Cereghino C."/>
            <person name="Smart L.B."/>
            <person name="Muchero W."/>
        </authorList>
    </citation>
    <scope>NUCLEOTIDE SEQUENCE</scope>
    <source>
        <tissue evidence="8">Shoot tip</tissue>
    </source>
</reference>
<dbReference type="InterPro" id="IPR044814">
    <property type="entry name" value="Terpene_cyclase_plant_C1"/>
</dbReference>
<dbReference type="InterPro" id="IPR008949">
    <property type="entry name" value="Isoprenoid_synthase_dom_sf"/>
</dbReference>
<comment type="cofactor">
    <cofactor evidence="1">
        <name>Mg(2+)</name>
        <dbReference type="ChEBI" id="CHEBI:18420"/>
    </cofactor>
</comment>
<reference evidence="8" key="1">
    <citation type="submission" date="2022-11" db="EMBL/GenBank/DDBJ databases">
        <authorList>
            <person name="Hyden B.L."/>
            <person name="Feng K."/>
            <person name="Yates T."/>
            <person name="Jawdy S."/>
            <person name="Smart L.B."/>
            <person name="Muchero W."/>
        </authorList>
    </citation>
    <scope>NUCLEOTIDE SEQUENCE</scope>
    <source>
        <tissue evidence="8">Shoot tip</tissue>
    </source>
</reference>
<evidence type="ECO:0000256" key="4">
    <source>
        <dbReference type="ARBA" id="ARBA00023239"/>
    </source>
</evidence>
<keyword evidence="9" id="KW-1185">Reference proteome</keyword>
<evidence type="ECO:0000313" key="9">
    <source>
        <dbReference type="Proteomes" id="UP001151532"/>
    </source>
</evidence>
<dbReference type="InterPro" id="IPR008930">
    <property type="entry name" value="Terpenoid_cyclase/PrenylTrfase"/>
</dbReference>
<dbReference type="GO" id="GO:0000287">
    <property type="term" value="F:magnesium ion binding"/>
    <property type="evidence" value="ECO:0007669"/>
    <property type="project" value="InterPro"/>
</dbReference>
<name>A0A9Q1AFV2_SALPP</name>
<comment type="caution">
    <text evidence="8">The sequence shown here is derived from an EMBL/GenBank/DDBJ whole genome shotgun (WGS) entry which is preliminary data.</text>
</comment>
<dbReference type="InterPro" id="IPR036965">
    <property type="entry name" value="Terpene_synth_N_sf"/>
</dbReference>
<organism evidence="8 9">
    <name type="scientific">Salix purpurea</name>
    <name type="common">Purple osier willow</name>
    <dbReference type="NCBI Taxonomy" id="77065"/>
    <lineage>
        <taxon>Eukaryota</taxon>
        <taxon>Viridiplantae</taxon>
        <taxon>Streptophyta</taxon>
        <taxon>Embryophyta</taxon>
        <taxon>Tracheophyta</taxon>
        <taxon>Spermatophyta</taxon>
        <taxon>Magnoliopsida</taxon>
        <taxon>eudicotyledons</taxon>
        <taxon>Gunneridae</taxon>
        <taxon>Pentapetalae</taxon>
        <taxon>rosids</taxon>
        <taxon>fabids</taxon>
        <taxon>Malpighiales</taxon>
        <taxon>Salicaceae</taxon>
        <taxon>Saliceae</taxon>
        <taxon>Salix</taxon>
    </lineage>
</organism>
<feature type="domain" description="Terpene synthase N-terminal" evidence="6">
    <location>
        <begin position="71"/>
        <end position="210"/>
    </location>
</feature>
<dbReference type="GO" id="GO:0120251">
    <property type="term" value="P:hydrocarbon biosynthetic process"/>
    <property type="evidence" value="ECO:0007669"/>
    <property type="project" value="UniProtKB-ARBA"/>
</dbReference>
<sequence>MAMSCSVSLAAASGSPFPQNRSSERVKHILKEFKPTPASTQNWRISKKQTLVSGPLKHRRTINTDDSDLEFAEKLKTIKDLLRNEGEDPIQGLAMIDAIQRLTVDYHFQEEIDSILARQSMLSRTFHSDNNLYEIALRFRLLRQQGYHVSAGVFENLKDNEGRFKQELSGDIRGLMSLYEASQLSIRGEDLLDEAGDYSYQLLRSSVTHLDYKQARWVRNSLDHPHHKSLASFMAKNFFNDEPNGWVSELQELAMTEFKMVKSQHQLEVSEISKWWKDLGLSKEIKFARDQPLKWYMWSMSCLADPCLSEQRIELTKPISMIYIIDDIFDVYGTLDELVCFTEVINRWDIAAAEHLPDYMKICFKALDNITDEISYEIYKKHGWNPVDSLRKTWTGLFNAFLVEAKWFASGKLPSSEEYLKNGIVSSGVNVVLVHIFFLLGHQGISKENVELINNFPAIVSSTATILRLWDDLGSAEDENQDGHDGSYVECYLKENEGSSYEDARNQVLEMISDAWKQLNQECLSPNPFSATFSKASLNIARMVPLMYSYDDNHRLPTLEEHVEPLLYENVSL</sequence>
<dbReference type="AlphaFoldDB" id="A0A9Q1AFV2"/>
<dbReference type="PANTHER" id="PTHR31225">
    <property type="entry name" value="OS04G0344100 PROTEIN-RELATED"/>
    <property type="match status" value="1"/>
</dbReference>
<dbReference type="Pfam" id="PF01397">
    <property type="entry name" value="Terpene_synth"/>
    <property type="match status" value="1"/>
</dbReference>
<keyword evidence="4" id="KW-0456">Lyase</keyword>
<protein>
    <submittedName>
        <fullName evidence="8">(3S6E)-NEROLIDOL SYNTHASE 2 CHLOROPLASTIC/MITOCHONDRIAL-LIKE</fullName>
    </submittedName>
</protein>
<dbReference type="Proteomes" id="UP001151532">
    <property type="component" value="Chromosome 11"/>
</dbReference>
<dbReference type="InterPro" id="IPR034741">
    <property type="entry name" value="Terpene_cyclase-like_1_C"/>
</dbReference>
<dbReference type="GO" id="GO:0010333">
    <property type="term" value="F:terpene synthase activity"/>
    <property type="evidence" value="ECO:0007669"/>
    <property type="project" value="InterPro"/>
</dbReference>
<dbReference type="Gene3D" id="1.50.10.130">
    <property type="entry name" value="Terpene synthase, N-terminal domain"/>
    <property type="match status" value="1"/>
</dbReference>
<keyword evidence="2" id="KW-0479">Metal-binding</keyword>
<dbReference type="PANTHER" id="PTHR31225:SF0">
    <property type="entry name" value="S-(+)-LINALOOL SYNTHASE, CHLOROPLASTIC"/>
    <property type="match status" value="1"/>
</dbReference>
<dbReference type="EMBL" id="JAPFFK010000003">
    <property type="protein sequence ID" value="KAJ6769693.1"/>
    <property type="molecule type" value="Genomic_DNA"/>
</dbReference>
<dbReference type="CDD" id="cd00684">
    <property type="entry name" value="Terpene_cyclase_plant_C1"/>
    <property type="match status" value="1"/>
</dbReference>
<feature type="region of interest" description="Disordered" evidence="5">
    <location>
        <begin position="1"/>
        <end position="23"/>
    </location>
</feature>
<proteinExistence type="predicted"/>
<evidence type="ECO:0000259" key="7">
    <source>
        <dbReference type="Pfam" id="PF03936"/>
    </source>
</evidence>
<evidence type="ECO:0000256" key="1">
    <source>
        <dbReference type="ARBA" id="ARBA00001946"/>
    </source>
</evidence>
<dbReference type="GO" id="GO:0016102">
    <property type="term" value="P:diterpenoid biosynthetic process"/>
    <property type="evidence" value="ECO:0007669"/>
    <property type="project" value="InterPro"/>
</dbReference>